<dbReference type="RefSeq" id="WP_072934965.1">
    <property type="nucleotide sequence ID" value="NZ_FQUG01000003.1"/>
</dbReference>
<dbReference type="AlphaFoldDB" id="A0A1M4V5D5"/>
<gene>
    <name evidence="1" type="ORF">SAMN02745190_00884</name>
</gene>
<name>A0A1M4V5D5_9FIRM</name>
<accession>A0A1M4V5D5</accession>
<evidence type="ECO:0000313" key="1">
    <source>
        <dbReference type="EMBL" id="SHE64093.1"/>
    </source>
</evidence>
<protein>
    <submittedName>
        <fullName evidence="1">Bacteriophage HK97-gp10, putative tail-component</fullName>
    </submittedName>
</protein>
<sequence>MAEIDISQLEAFKDSLSKRADWNDFVEANARELAARFLRKVIKRTPVGDGTFEYEPGNKELQRLTNGGTLRRGWTVKTEEEAAGGRAPSAIAHAATLKISKRGRNYAVTLVNPCHYASYVEYGHRQTPGRFVPAIGKRLKKSWVRGQFMMTKSAKELNKEAPKVIQRRLDAYLREVLNGK</sequence>
<dbReference type="EMBL" id="FQUG01000003">
    <property type="protein sequence ID" value="SHE64093.1"/>
    <property type="molecule type" value="Genomic_DNA"/>
</dbReference>
<dbReference type="Proteomes" id="UP000184404">
    <property type="component" value="Unassembled WGS sequence"/>
</dbReference>
<proteinExistence type="predicted"/>
<organism evidence="1 2">
    <name type="scientific">Schwartzia succinivorans DSM 10502</name>
    <dbReference type="NCBI Taxonomy" id="1123243"/>
    <lineage>
        <taxon>Bacteria</taxon>
        <taxon>Bacillati</taxon>
        <taxon>Bacillota</taxon>
        <taxon>Negativicutes</taxon>
        <taxon>Selenomonadales</taxon>
        <taxon>Selenomonadaceae</taxon>
        <taxon>Schwartzia</taxon>
    </lineage>
</organism>
<reference evidence="1 2" key="1">
    <citation type="submission" date="2016-11" db="EMBL/GenBank/DDBJ databases">
        <authorList>
            <person name="Jaros S."/>
            <person name="Januszkiewicz K."/>
            <person name="Wedrychowicz H."/>
        </authorList>
    </citation>
    <scope>NUCLEOTIDE SEQUENCE [LARGE SCALE GENOMIC DNA]</scope>
    <source>
        <strain evidence="1 2">DSM 10502</strain>
    </source>
</reference>
<dbReference type="STRING" id="1123243.SAMN02745190_00884"/>
<keyword evidence="2" id="KW-1185">Reference proteome</keyword>
<dbReference type="Pfam" id="PF04883">
    <property type="entry name" value="HK97-gp10_like"/>
    <property type="match status" value="1"/>
</dbReference>
<dbReference type="InterPro" id="IPR010064">
    <property type="entry name" value="HK97-gp10_tail"/>
</dbReference>
<evidence type="ECO:0000313" key="2">
    <source>
        <dbReference type="Proteomes" id="UP000184404"/>
    </source>
</evidence>
<dbReference type="OrthoDB" id="1850874at2"/>